<reference evidence="1" key="1">
    <citation type="submission" date="2022-01" db="EMBL/GenBank/DDBJ databases">
        <title>Neisseria sp. ZJ104.</title>
        <authorList>
            <person name="Yang C."/>
        </authorList>
    </citation>
    <scope>NUCLEOTIDE SEQUENCE</scope>
    <source>
        <strain evidence="1">ZJ104</strain>
    </source>
</reference>
<gene>
    <name evidence="1" type="ORF">L4H06_03675</name>
    <name evidence="2" type="ORF">PJU73_05160</name>
</gene>
<dbReference type="EMBL" id="CP116766">
    <property type="protein sequence ID" value="WCL70777.1"/>
    <property type="molecule type" value="Genomic_DNA"/>
</dbReference>
<protein>
    <submittedName>
        <fullName evidence="1">DUF4298 domain-containing protein</fullName>
    </submittedName>
</protein>
<organism evidence="1 3">
    <name type="scientific">Neisseria lisongii</name>
    <dbReference type="NCBI Taxonomy" id="2912188"/>
    <lineage>
        <taxon>Bacteria</taxon>
        <taxon>Pseudomonadati</taxon>
        <taxon>Pseudomonadota</taxon>
        <taxon>Betaproteobacteria</taxon>
        <taxon>Neisseriales</taxon>
        <taxon>Neisseriaceae</taxon>
        <taxon>Neisseria</taxon>
    </lineage>
</organism>
<dbReference type="EMBL" id="JAKKDL010000003">
    <property type="protein sequence ID" value="MCF7529333.1"/>
    <property type="molecule type" value="Genomic_DNA"/>
</dbReference>
<dbReference type="RefSeq" id="WP_237090628.1">
    <property type="nucleotide sequence ID" value="NZ_CP116766.1"/>
</dbReference>
<dbReference type="Proteomes" id="UP001201397">
    <property type="component" value="Unassembled WGS sequence"/>
</dbReference>
<dbReference type="Proteomes" id="UP001221268">
    <property type="component" value="Chromosome"/>
</dbReference>
<dbReference type="Pfam" id="PF14131">
    <property type="entry name" value="DUF4298"/>
    <property type="match status" value="1"/>
</dbReference>
<dbReference type="InterPro" id="IPR025384">
    <property type="entry name" value="DUF4298"/>
</dbReference>
<dbReference type="AlphaFoldDB" id="A0AAW5AHF2"/>
<proteinExistence type="predicted"/>
<accession>A0AAW5AHF2</accession>
<evidence type="ECO:0000313" key="2">
    <source>
        <dbReference type="EMBL" id="WCL70777.1"/>
    </source>
</evidence>
<evidence type="ECO:0000313" key="4">
    <source>
        <dbReference type="Proteomes" id="UP001221268"/>
    </source>
</evidence>
<name>A0AAW5AHF2_9NEIS</name>
<keyword evidence="4" id="KW-1185">Reference proteome</keyword>
<sequence length="111" mass="13059">MDTQQYIQKMQDLYGEWQKLLPHLEKSIADWQRGAEIMKQLDAFYSSPEWLALYERADEFTIDSQGNYSVLSEDAVWNALTEQHSLRTELQQILDNTEHNPQQSEEPQQAV</sequence>
<evidence type="ECO:0000313" key="1">
    <source>
        <dbReference type="EMBL" id="MCF7529333.1"/>
    </source>
</evidence>
<evidence type="ECO:0000313" key="3">
    <source>
        <dbReference type="Proteomes" id="UP001201397"/>
    </source>
</evidence>
<reference evidence="2 4" key="2">
    <citation type="submission" date="2023-01" db="EMBL/GenBank/DDBJ databases">
        <authorList>
            <person name="Yang C."/>
        </authorList>
    </citation>
    <scope>NUCLEOTIDE SEQUENCE [LARGE SCALE GENOMIC DNA]</scope>
    <source>
        <strain evidence="2 4">ZJ106</strain>
    </source>
</reference>